<dbReference type="PANTHER" id="PTHR23017:SF3">
    <property type="entry name" value="G-PROTEIN COUPLED RECEPTORS FAMILY 1 PROFILE DOMAIN-CONTAINING PROTEIN"/>
    <property type="match status" value="1"/>
</dbReference>
<evidence type="ECO:0000313" key="3">
    <source>
        <dbReference type="Proteomes" id="UP000035642"/>
    </source>
</evidence>
<dbReference type="WBParaSite" id="ACAC_0000582801-mRNA-1">
    <property type="protein sequence ID" value="ACAC_0000582801-mRNA-1"/>
    <property type="gene ID" value="ACAC_0000582801"/>
</dbReference>
<sequence length="129" mass="15232">MGCRLADECYVVFYSKTYLWSFSPNNCGFILGKVLDFGTGVTVFALIIIFDLITICRIKQIMAMRRKLRRRELKFFAQSCFQFGLFVIKLTNFYFISEYFTSDPVTYRWPLFFTTTFAWECTHCVDGYA</sequence>
<dbReference type="AlphaFoldDB" id="A0A0K0D6Y3"/>
<feature type="transmembrane region" description="Helical" evidence="1">
    <location>
        <begin position="75"/>
        <end position="96"/>
    </location>
</feature>
<feature type="domain" description="7TM GPCR serpentine receptor class x (Srx)" evidence="2">
    <location>
        <begin position="5"/>
        <end position="127"/>
    </location>
</feature>
<dbReference type="Pfam" id="PF10328">
    <property type="entry name" value="7TM_GPCR_Srx"/>
    <property type="match status" value="1"/>
</dbReference>
<protein>
    <submittedName>
        <fullName evidence="4">7TM_GPCR_Srx domain-containing protein</fullName>
    </submittedName>
</protein>
<evidence type="ECO:0000259" key="2">
    <source>
        <dbReference type="Pfam" id="PF10328"/>
    </source>
</evidence>
<dbReference type="Proteomes" id="UP000035642">
    <property type="component" value="Unassembled WGS sequence"/>
</dbReference>
<keyword evidence="1" id="KW-1133">Transmembrane helix</keyword>
<proteinExistence type="predicted"/>
<keyword evidence="1" id="KW-0472">Membrane</keyword>
<feature type="transmembrane region" description="Helical" evidence="1">
    <location>
        <begin position="30"/>
        <end position="54"/>
    </location>
</feature>
<organism evidence="3 4">
    <name type="scientific">Angiostrongylus cantonensis</name>
    <name type="common">Rat lungworm</name>
    <dbReference type="NCBI Taxonomy" id="6313"/>
    <lineage>
        <taxon>Eukaryota</taxon>
        <taxon>Metazoa</taxon>
        <taxon>Ecdysozoa</taxon>
        <taxon>Nematoda</taxon>
        <taxon>Chromadorea</taxon>
        <taxon>Rhabditida</taxon>
        <taxon>Rhabditina</taxon>
        <taxon>Rhabditomorpha</taxon>
        <taxon>Strongyloidea</taxon>
        <taxon>Metastrongylidae</taxon>
        <taxon>Angiostrongylus</taxon>
    </lineage>
</organism>
<keyword evidence="3" id="KW-1185">Reference proteome</keyword>
<evidence type="ECO:0000313" key="4">
    <source>
        <dbReference type="WBParaSite" id="ACAC_0000582801-mRNA-1"/>
    </source>
</evidence>
<reference evidence="4" key="2">
    <citation type="submission" date="2017-02" db="UniProtKB">
        <authorList>
            <consortium name="WormBaseParasite"/>
        </authorList>
    </citation>
    <scope>IDENTIFICATION</scope>
</reference>
<evidence type="ECO:0000256" key="1">
    <source>
        <dbReference type="SAM" id="Phobius"/>
    </source>
</evidence>
<name>A0A0K0D6Y3_ANGCA</name>
<keyword evidence="1" id="KW-0812">Transmembrane</keyword>
<accession>A0A0K0D6Y3</accession>
<reference evidence="3" key="1">
    <citation type="submission" date="2012-09" db="EMBL/GenBank/DDBJ databases">
        <authorList>
            <person name="Martin A.A."/>
        </authorList>
    </citation>
    <scope>NUCLEOTIDE SEQUENCE</scope>
</reference>
<dbReference type="InterPro" id="IPR019430">
    <property type="entry name" value="7TM_GPCR_serpentine_rcpt_Srx"/>
</dbReference>
<dbReference type="PANTHER" id="PTHR23017">
    <property type="entry name" value="SERPENTINE RECEPTOR, CLASS X"/>
    <property type="match status" value="1"/>
</dbReference>